<dbReference type="Pfam" id="PF07734">
    <property type="entry name" value="FBA_1"/>
    <property type="match status" value="1"/>
</dbReference>
<dbReference type="InterPro" id="IPR017451">
    <property type="entry name" value="F-box-assoc_interact_dom"/>
</dbReference>
<proteinExistence type="predicted"/>
<feature type="domain" description="F-box associated beta-propeller type 1" evidence="1">
    <location>
        <begin position="2"/>
        <end position="194"/>
    </location>
</feature>
<gene>
    <name evidence="2" type="ORF">TAV2_LOCUS11449</name>
</gene>
<dbReference type="PANTHER" id="PTHR47993:SF181">
    <property type="entry name" value="F-BOX ONLY PROTEIN 10-RELATED"/>
    <property type="match status" value="1"/>
</dbReference>
<dbReference type="InterPro" id="IPR006527">
    <property type="entry name" value="F-box-assoc_dom_typ1"/>
</dbReference>
<dbReference type="Proteomes" id="UP000836841">
    <property type="component" value="Chromosome 3"/>
</dbReference>
<dbReference type="EMBL" id="OU466859">
    <property type="protein sequence ID" value="CAH2051464.1"/>
    <property type="molecule type" value="Genomic_DNA"/>
</dbReference>
<dbReference type="AlphaFoldDB" id="A0AAU9RU59"/>
<protein>
    <recommendedName>
        <fullName evidence="1">F-box associated beta-propeller type 1 domain-containing protein</fullName>
    </recommendedName>
</protein>
<reference evidence="2 3" key="1">
    <citation type="submission" date="2022-03" db="EMBL/GenBank/DDBJ databases">
        <authorList>
            <person name="Nunn A."/>
            <person name="Chopra R."/>
            <person name="Nunn A."/>
            <person name="Contreras Garrido A."/>
        </authorList>
    </citation>
    <scope>NUCLEOTIDE SEQUENCE [LARGE SCALE GENOMIC DNA]</scope>
</reference>
<dbReference type="InterPro" id="IPR050233">
    <property type="entry name" value="A_thaliana_F-box"/>
</dbReference>
<dbReference type="NCBIfam" id="TIGR01640">
    <property type="entry name" value="F_box_assoc_1"/>
    <property type="match status" value="1"/>
</dbReference>
<accession>A0AAU9RU59</accession>
<sequence>MDIDPKIELRDLHSSPITPRYLRYSHTTNCDGLLFCDKWSGGIKRTALWNPWLRQVKRIFKIKIKYFDVFGLGYDNSGPEKFYKILACAYFRHYETAIYDCASRAFKFIDVPDMNWHKIAKAELTTVSLNGNLYWFTLTEYFIRSFDFSTESIKPICLLPCQKNHPGDELLLEQCSFTKKIEIWVTNKIDKEEVRL</sequence>
<evidence type="ECO:0000259" key="1">
    <source>
        <dbReference type="Pfam" id="PF07734"/>
    </source>
</evidence>
<evidence type="ECO:0000313" key="2">
    <source>
        <dbReference type="EMBL" id="CAH2051464.1"/>
    </source>
</evidence>
<evidence type="ECO:0000313" key="3">
    <source>
        <dbReference type="Proteomes" id="UP000836841"/>
    </source>
</evidence>
<name>A0AAU9RU59_THLAR</name>
<dbReference type="PANTHER" id="PTHR47993">
    <property type="entry name" value="OS09G0372900 PROTEIN-RELATED"/>
    <property type="match status" value="1"/>
</dbReference>
<organism evidence="2 3">
    <name type="scientific">Thlaspi arvense</name>
    <name type="common">Field penny-cress</name>
    <dbReference type="NCBI Taxonomy" id="13288"/>
    <lineage>
        <taxon>Eukaryota</taxon>
        <taxon>Viridiplantae</taxon>
        <taxon>Streptophyta</taxon>
        <taxon>Embryophyta</taxon>
        <taxon>Tracheophyta</taxon>
        <taxon>Spermatophyta</taxon>
        <taxon>Magnoliopsida</taxon>
        <taxon>eudicotyledons</taxon>
        <taxon>Gunneridae</taxon>
        <taxon>Pentapetalae</taxon>
        <taxon>rosids</taxon>
        <taxon>malvids</taxon>
        <taxon>Brassicales</taxon>
        <taxon>Brassicaceae</taxon>
        <taxon>Thlaspideae</taxon>
        <taxon>Thlaspi</taxon>
    </lineage>
</organism>
<keyword evidence="3" id="KW-1185">Reference proteome</keyword>